<accession>R7YSU4</accession>
<proteinExistence type="predicted"/>
<dbReference type="Proteomes" id="UP000016924">
    <property type="component" value="Unassembled WGS sequence"/>
</dbReference>
<dbReference type="HOGENOM" id="CLU_2084735_0_0_1"/>
<feature type="region of interest" description="Disordered" evidence="1">
    <location>
        <begin position="71"/>
        <end position="117"/>
    </location>
</feature>
<gene>
    <name evidence="2" type="ORF">W97_03949</name>
</gene>
<name>R7YSU4_CONA1</name>
<evidence type="ECO:0000313" key="2">
    <source>
        <dbReference type="EMBL" id="EON64716.1"/>
    </source>
</evidence>
<dbReference type="RefSeq" id="XP_007780033.1">
    <property type="nucleotide sequence ID" value="XM_007781843.1"/>
</dbReference>
<dbReference type="EMBL" id="JH767569">
    <property type="protein sequence ID" value="EON64716.1"/>
    <property type="molecule type" value="Genomic_DNA"/>
</dbReference>
<feature type="compositionally biased region" description="Low complexity" evidence="1">
    <location>
        <begin position="81"/>
        <end position="97"/>
    </location>
</feature>
<dbReference type="GeneID" id="19901260"/>
<evidence type="ECO:0000256" key="1">
    <source>
        <dbReference type="SAM" id="MobiDB-lite"/>
    </source>
</evidence>
<dbReference type="AlphaFoldDB" id="R7YSU4"/>
<organism evidence="2 3">
    <name type="scientific">Coniosporium apollinis (strain CBS 100218)</name>
    <name type="common">Rock-inhabiting black yeast</name>
    <dbReference type="NCBI Taxonomy" id="1168221"/>
    <lineage>
        <taxon>Eukaryota</taxon>
        <taxon>Fungi</taxon>
        <taxon>Dikarya</taxon>
        <taxon>Ascomycota</taxon>
        <taxon>Pezizomycotina</taxon>
        <taxon>Dothideomycetes</taxon>
        <taxon>Dothideomycetes incertae sedis</taxon>
        <taxon>Coniosporium</taxon>
    </lineage>
</organism>
<reference evidence="3" key="1">
    <citation type="submission" date="2012-06" db="EMBL/GenBank/DDBJ databases">
        <title>The genome sequence of Coniosporium apollinis CBS 100218.</title>
        <authorList>
            <consortium name="The Broad Institute Genome Sequencing Platform"/>
            <person name="Cuomo C."/>
            <person name="Gorbushina A."/>
            <person name="Noack S."/>
            <person name="Walker B."/>
            <person name="Young S.K."/>
            <person name="Zeng Q."/>
            <person name="Gargeya S."/>
            <person name="Fitzgerald M."/>
            <person name="Haas B."/>
            <person name="Abouelleil A."/>
            <person name="Alvarado L."/>
            <person name="Arachchi H.M."/>
            <person name="Berlin A.M."/>
            <person name="Chapman S.B."/>
            <person name="Goldberg J."/>
            <person name="Griggs A."/>
            <person name="Gujja S."/>
            <person name="Hansen M."/>
            <person name="Howarth C."/>
            <person name="Imamovic A."/>
            <person name="Larimer J."/>
            <person name="McCowan C."/>
            <person name="Montmayeur A."/>
            <person name="Murphy C."/>
            <person name="Neiman D."/>
            <person name="Pearson M."/>
            <person name="Priest M."/>
            <person name="Roberts A."/>
            <person name="Saif S."/>
            <person name="Shea T."/>
            <person name="Sisk P."/>
            <person name="Sykes S."/>
            <person name="Wortman J."/>
            <person name="Nusbaum C."/>
            <person name="Birren B."/>
        </authorList>
    </citation>
    <scope>NUCLEOTIDE SEQUENCE [LARGE SCALE GENOMIC DNA]</scope>
    <source>
        <strain evidence="3">CBS 100218</strain>
    </source>
</reference>
<protein>
    <submittedName>
        <fullName evidence="2">Uncharacterized protein</fullName>
    </submittedName>
</protein>
<evidence type="ECO:0000313" key="3">
    <source>
        <dbReference type="Proteomes" id="UP000016924"/>
    </source>
</evidence>
<keyword evidence="3" id="KW-1185">Reference proteome</keyword>
<sequence>MARLIDIHARINVMYEEAQIILGGRRAVEDGRWEEYVRHTPGWEKYDVQLPGSSEGGGQPAQNEQVELYQAENEHVEHEPAVQVQQSSEQQAGSGRSEVQETPEEGITGTPVIPESQ</sequence>